<proteinExistence type="predicted"/>
<dbReference type="SUPFAM" id="SSF53474">
    <property type="entry name" value="alpha/beta-Hydrolases"/>
    <property type="match status" value="1"/>
</dbReference>
<evidence type="ECO:0000259" key="2">
    <source>
        <dbReference type="Pfam" id="PF07859"/>
    </source>
</evidence>
<dbReference type="Pfam" id="PF07859">
    <property type="entry name" value="Abhydrolase_3"/>
    <property type="match status" value="1"/>
</dbReference>
<name>A0A6G6WJA3_9ACTN</name>
<sequence length="282" mass="30209">MRRASDLAAAALMHASARFTVRYGADLRFAGRDLPRPRRVRATTRYGTVPVRVYGELGSPTYVHSHGGAWLMRHPGMDDFWCRYVAARAGVSVVNVDFRAAPYVTYPVAQHEVHDAAAWVAGHGAPVAVGGFSSGGGLAAAACLQARDRGSFEPVLQVLGVPALDLASPVDPDVPGMVSPSLRGLVRRVYFPDPTTRAAAYASPVLAPDLSRLPPAVVLTAERDALRADGLRYVERLRAAGTDVVHDETPGADHYFLTADLDRARTTMALAAVEIARRLHAP</sequence>
<gene>
    <name evidence="3" type="ORF">G5V58_23305</name>
</gene>
<evidence type="ECO:0000256" key="1">
    <source>
        <dbReference type="ARBA" id="ARBA00022801"/>
    </source>
</evidence>
<protein>
    <submittedName>
        <fullName evidence="3">Alpha/beta hydrolase</fullName>
    </submittedName>
</protein>
<dbReference type="RefSeq" id="WP_165237702.1">
    <property type="nucleotide sequence ID" value="NZ_CP049257.1"/>
</dbReference>
<dbReference type="InterPro" id="IPR050300">
    <property type="entry name" value="GDXG_lipolytic_enzyme"/>
</dbReference>
<dbReference type="PANTHER" id="PTHR48081">
    <property type="entry name" value="AB HYDROLASE SUPERFAMILY PROTEIN C4A8.06C"/>
    <property type="match status" value="1"/>
</dbReference>
<organism evidence="3 4">
    <name type="scientific">Nocardioides anomalus</name>
    <dbReference type="NCBI Taxonomy" id="2712223"/>
    <lineage>
        <taxon>Bacteria</taxon>
        <taxon>Bacillati</taxon>
        <taxon>Actinomycetota</taxon>
        <taxon>Actinomycetes</taxon>
        <taxon>Propionibacteriales</taxon>
        <taxon>Nocardioidaceae</taxon>
        <taxon>Nocardioides</taxon>
    </lineage>
</organism>
<keyword evidence="4" id="KW-1185">Reference proteome</keyword>
<dbReference type="InterPro" id="IPR013094">
    <property type="entry name" value="AB_hydrolase_3"/>
</dbReference>
<dbReference type="InterPro" id="IPR029058">
    <property type="entry name" value="AB_hydrolase_fold"/>
</dbReference>
<dbReference type="AlphaFoldDB" id="A0A6G6WJA3"/>
<dbReference type="Proteomes" id="UP000502996">
    <property type="component" value="Chromosome"/>
</dbReference>
<accession>A0A6G6WJA3</accession>
<keyword evidence="1 3" id="KW-0378">Hydrolase</keyword>
<dbReference type="KEGG" id="nano:G5V58_23305"/>
<evidence type="ECO:0000313" key="4">
    <source>
        <dbReference type="Proteomes" id="UP000502996"/>
    </source>
</evidence>
<dbReference type="GO" id="GO:0016787">
    <property type="term" value="F:hydrolase activity"/>
    <property type="evidence" value="ECO:0007669"/>
    <property type="project" value="UniProtKB-KW"/>
</dbReference>
<dbReference type="PANTHER" id="PTHR48081:SF8">
    <property type="entry name" value="ALPHA_BETA HYDROLASE FOLD-3 DOMAIN-CONTAINING PROTEIN-RELATED"/>
    <property type="match status" value="1"/>
</dbReference>
<dbReference type="Gene3D" id="3.40.50.1820">
    <property type="entry name" value="alpha/beta hydrolase"/>
    <property type="match status" value="1"/>
</dbReference>
<feature type="domain" description="Alpha/beta hydrolase fold-3" evidence="2">
    <location>
        <begin position="63"/>
        <end position="257"/>
    </location>
</feature>
<reference evidence="3 4" key="1">
    <citation type="submission" date="2020-02" db="EMBL/GenBank/DDBJ databases">
        <title>Full genome sequence of Nocardioides sp. R-3366.</title>
        <authorList>
            <person name="Im W.-T."/>
        </authorList>
    </citation>
    <scope>NUCLEOTIDE SEQUENCE [LARGE SCALE GENOMIC DNA]</scope>
    <source>
        <strain evidence="3 4">R-3366</strain>
    </source>
</reference>
<evidence type="ECO:0000313" key="3">
    <source>
        <dbReference type="EMBL" id="QIG45286.1"/>
    </source>
</evidence>
<dbReference type="EMBL" id="CP049257">
    <property type="protein sequence ID" value="QIG45286.1"/>
    <property type="molecule type" value="Genomic_DNA"/>
</dbReference>